<keyword evidence="11" id="KW-1185">Reference proteome</keyword>
<evidence type="ECO:0000256" key="8">
    <source>
        <dbReference type="HAMAP-Rule" id="MF_00181"/>
    </source>
</evidence>
<keyword evidence="4 8" id="KW-0031">Aminopeptidase</keyword>
<dbReference type="HOGENOM" id="CLU_013734_2_2_11"/>
<feature type="binding site" evidence="8">
    <location>
        <position position="222"/>
    </location>
    <ligand>
        <name>Mn(2+)</name>
        <dbReference type="ChEBI" id="CHEBI:29035"/>
        <label>2</label>
    </ligand>
</feature>
<gene>
    <name evidence="8" type="primary">pepA</name>
    <name evidence="10" type="ordered locus">Afer_0724</name>
</gene>
<dbReference type="InterPro" id="IPR023042">
    <property type="entry name" value="Peptidase_M17_leu_NH2_pept"/>
</dbReference>
<dbReference type="GO" id="GO:0030145">
    <property type="term" value="F:manganese ion binding"/>
    <property type="evidence" value="ECO:0007669"/>
    <property type="project" value="UniProtKB-UniRule"/>
</dbReference>
<dbReference type="InterPro" id="IPR011356">
    <property type="entry name" value="Leucine_aapep/pepB"/>
</dbReference>
<comment type="similarity">
    <text evidence="3 8">Belongs to the peptidase M17 family.</text>
</comment>
<dbReference type="SUPFAM" id="SSF53187">
    <property type="entry name" value="Zn-dependent exopeptidases"/>
    <property type="match status" value="1"/>
</dbReference>
<keyword evidence="8" id="KW-0464">Manganese</keyword>
<evidence type="ECO:0000256" key="2">
    <source>
        <dbReference type="ARBA" id="ARBA00000967"/>
    </source>
</evidence>
<comment type="catalytic activity">
    <reaction evidence="1 8">
        <text>Release of an N-terminal amino acid, Xaa-|-Yaa-, in which Xaa is preferably Leu, but may be other amino acids including Pro although not Arg or Lys, and Yaa may be Pro. Amino acid amides and methyl esters are also readily hydrolyzed, but rates on arylamides are exceedingly low.</text>
        <dbReference type="EC" id="3.4.11.1"/>
    </reaction>
</comment>
<evidence type="ECO:0000259" key="9">
    <source>
        <dbReference type="PROSITE" id="PS00631"/>
    </source>
</evidence>
<dbReference type="InterPro" id="IPR000819">
    <property type="entry name" value="Peptidase_M17_C"/>
</dbReference>
<evidence type="ECO:0000313" key="11">
    <source>
        <dbReference type="Proteomes" id="UP000000771"/>
    </source>
</evidence>
<evidence type="ECO:0000313" key="10">
    <source>
        <dbReference type="EMBL" id="ACU53674.1"/>
    </source>
</evidence>
<comment type="subcellular location">
    <subcellularLocation>
        <location evidence="8">Cytoplasm</location>
    </subcellularLocation>
</comment>
<reference evidence="10 11" key="1">
    <citation type="journal article" date="2009" name="Stand. Genomic Sci.">
        <title>Complete genome sequence of Acidimicrobium ferrooxidans type strain (ICP).</title>
        <authorList>
            <person name="Clum A."/>
            <person name="Nolan M."/>
            <person name="Lang E."/>
            <person name="Glavina Del Rio T."/>
            <person name="Tice H."/>
            <person name="Copeland A."/>
            <person name="Cheng J.F."/>
            <person name="Lucas S."/>
            <person name="Chen F."/>
            <person name="Bruce D."/>
            <person name="Goodwin L."/>
            <person name="Pitluck S."/>
            <person name="Ivanova N."/>
            <person name="Mavrommatis K."/>
            <person name="Mikhailova N."/>
            <person name="Pati A."/>
            <person name="Chen A."/>
            <person name="Palaniappan K."/>
            <person name="Goker M."/>
            <person name="Spring S."/>
            <person name="Land M."/>
            <person name="Hauser L."/>
            <person name="Chang Y.J."/>
            <person name="Jeffries C.C."/>
            <person name="Chain P."/>
            <person name="Bristow J."/>
            <person name="Eisen J.A."/>
            <person name="Markowitz V."/>
            <person name="Hugenholtz P."/>
            <person name="Kyrpides N.C."/>
            <person name="Klenk H.P."/>
            <person name="Lapidus A."/>
        </authorList>
    </citation>
    <scope>NUCLEOTIDE SEQUENCE [LARGE SCALE GENOMIC DNA]</scope>
    <source>
        <strain evidence="11">DSM 10331 / JCM 15462 / NBRC 103882 / ICP</strain>
    </source>
</reference>
<dbReference type="KEGG" id="afo:Afer_0724"/>
<dbReference type="GO" id="GO:0070006">
    <property type="term" value="F:metalloaminopeptidase activity"/>
    <property type="evidence" value="ECO:0007669"/>
    <property type="project" value="InterPro"/>
</dbReference>
<evidence type="ECO:0000256" key="3">
    <source>
        <dbReference type="ARBA" id="ARBA00009528"/>
    </source>
</evidence>
<dbReference type="Proteomes" id="UP000000771">
    <property type="component" value="Chromosome"/>
</dbReference>
<dbReference type="SUPFAM" id="SSF52949">
    <property type="entry name" value="Macro domain-like"/>
    <property type="match status" value="1"/>
</dbReference>
<dbReference type="GO" id="GO:0006508">
    <property type="term" value="P:proteolysis"/>
    <property type="evidence" value="ECO:0007669"/>
    <property type="project" value="UniProtKB-KW"/>
</dbReference>
<name>C7LY66_ACIFD</name>
<dbReference type="InterPro" id="IPR043472">
    <property type="entry name" value="Macro_dom-like"/>
</dbReference>
<keyword evidence="8" id="KW-0963">Cytoplasm</keyword>
<accession>C7LY66</accession>
<feature type="binding site" evidence="8">
    <location>
        <position position="222"/>
    </location>
    <ligand>
        <name>Mn(2+)</name>
        <dbReference type="ChEBI" id="CHEBI:29035"/>
        <label>1</label>
    </ligand>
</feature>
<dbReference type="OrthoDB" id="9809354at2"/>
<dbReference type="STRING" id="525909.Afer_0724"/>
<keyword evidence="6 8" id="KW-0378">Hydrolase</keyword>
<feature type="binding site" evidence="8">
    <location>
        <position position="240"/>
    </location>
    <ligand>
        <name>Mn(2+)</name>
        <dbReference type="ChEBI" id="CHEBI:29035"/>
        <label>2</label>
    </ligand>
</feature>
<evidence type="ECO:0000256" key="6">
    <source>
        <dbReference type="ARBA" id="ARBA00022801"/>
    </source>
</evidence>
<evidence type="ECO:0000256" key="4">
    <source>
        <dbReference type="ARBA" id="ARBA00022438"/>
    </source>
</evidence>
<keyword evidence="5 8" id="KW-0645">Protease</keyword>
<dbReference type="PROSITE" id="PS00631">
    <property type="entry name" value="CYTOSOL_AP"/>
    <property type="match status" value="1"/>
</dbReference>
<feature type="binding site" evidence="8">
    <location>
        <position position="301"/>
    </location>
    <ligand>
        <name>Mn(2+)</name>
        <dbReference type="ChEBI" id="CHEBI:29035"/>
        <label>1</label>
    </ligand>
</feature>
<feature type="active site" evidence="8">
    <location>
        <position position="303"/>
    </location>
</feature>
<dbReference type="RefSeq" id="WP_015798163.1">
    <property type="nucleotide sequence ID" value="NC_013124.1"/>
</dbReference>
<dbReference type="EC" id="3.4.11.10" evidence="8"/>
<evidence type="ECO:0000256" key="1">
    <source>
        <dbReference type="ARBA" id="ARBA00000135"/>
    </source>
</evidence>
<dbReference type="Gene3D" id="3.40.220.10">
    <property type="entry name" value="Leucine Aminopeptidase, subunit E, domain 1"/>
    <property type="match status" value="1"/>
</dbReference>
<evidence type="ECO:0000256" key="5">
    <source>
        <dbReference type="ARBA" id="ARBA00022670"/>
    </source>
</evidence>
<dbReference type="Pfam" id="PF00883">
    <property type="entry name" value="Peptidase_M17"/>
    <property type="match status" value="1"/>
</dbReference>
<dbReference type="PRINTS" id="PR00481">
    <property type="entry name" value="LAMNOPPTDASE"/>
</dbReference>
<comment type="cofactor">
    <cofactor evidence="8">
        <name>Mn(2+)</name>
        <dbReference type="ChEBI" id="CHEBI:29035"/>
    </cofactor>
    <text evidence="8">Binds 2 manganese ions per subunit.</text>
</comment>
<feature type="binding site" evidence="8">
    <location>
        <position position="217"/>
    </location>
    <ligand>
        <name>Mn(2+)</name>
        <dbReference type="ChEBI" id="CHEBI:29035"/>
        <label>2</label>
    </ligand>
</feature>
<dbReference type="CDD" id="cd00433">
    <property type="entry name" value="Peptidase_M17"/>
    <property type="match status" value="1"/>
</dbReference>
<evidence type="ECO:0000256" key="7">
    <source>
        <dbReference type="ARBA" id="ARBA00049972"/>
    </source>
</evidence>
<comment type="function">
    <text evidence="7 8">Presumably involved in the processing and regular turnover of intracellular proteins. Catalyzes the removal of unsubstituted N-terminal amino acids from various peptides.</text>
</comment>
<proteinExistence type="inferred from homology"/>
<keyword evidence="8" id="KW-0479">Metal-binding</keyword>
<dbReference type="EMBL" id="CP001631">
    <property type="protein sequence ID" value="ACU53674.1"/>
    <property type="molecule type" value="Genomic_DNA"/>
</dbReference>
<dbReference type="EC" id="3.4.11.1" evidence="8"/>
<dbReference type="GO" id="GO:0005737">
    <property type="term" value="C:cytoplasm"/>
    <property type="evidence" value="ECO:0007669"/>
    <property type="project" value="UniProtKB-SubCell"/>
</dbReference>
<sequence>MGVTTNVVSGVEARGLRVRLDAASEREDAWRTEIVGDELWWVRGYDLDHGARGAGADVVALAADRHATDVSVDLGSHDAIVAEEFALGALLASYRFDRYRHASAPAQTWPTEVVVMGDVARAALQRARSRAEAVALARDLVNEPPSRMTPTVFAQLAEQVADAAGLEVRVWDRAACEAEGLGGLLGVARGSVEEPRVVHLVYRPGAPTGEPVALVGKGITFDSGGLSLKSADGMMSMKTDMAGAAAILAAMSVLGELGCTREVRAYLMLTENLPSGSAQKPGDVLVTRSGTTIEVLNTDAEGRLVLADGLALAVEDGASAIVDLATLTGACVVALGDEVAGIMGSDPNLIGALRAAGDREDEPLWELPLPSRYEAHIKSSVADVKNMGKPGKAGAIAAALLLKRFVGSVPWAHLDIAGPARADGDRGWVREGATGFGVLTLTRWLCGPTLDDAAR</sequence>
<feature type="binding site" evidence="8">
    <location>
        <position position="299"/>
    </location>
    <ligand>
        <name>Mn(2+)</name>
        <dbReference type="ChEBI" id="CHEBI:29035"/>
        <label>1</label>
    </ligand>
</feature>
<feature type="domain" description="Cytosol aminopeptidase" evidence="9">
    <location>
        <begin position="297"/>
        <end position="304"/>
    </location>
</feature>
<dbReference type="HAMAP" id="MF_00181">
    <property type="entry name" value="Cytosol_peptidase_M17"/>
    <property type="match status" value="1"/>
</dbReference>
<dbReference type="AlphaFoldDB" id="C7LY66"/>
<organism evidence="10 11">
    <name type="scientific">Acidimicrobium ferrooxidans (strain DSM 10331 / JCM 15462 / NBRC 103882 / ICP)</name>
    <dbReference type="NCBI Taxonomy" id="525909"/>
    <lineage>
        <taxon>Bacteria</taxon>
        <taxon>Bacillati</taxon>
        <taxon>Actinomycetota</taxon>
        <taxon>Acidimicrobiia</taxon>
        <taxon>Acidimicrobiales</taxon>
        <taxon>Acidimicrobiaceae</taxon>
        <taxon>Acidimicrobium</taxon>
    </lineage>
</organism>
<protein>
    <recommendedName>
        <fullName evidence="8">Probable cytosol aminopeptidase</fullName>
        <ecNumber evidence="8">3.4.11.1</ecNumber>
    </recommendedName>
    <alternativeName>
        <fullName evidence="8">Leucine aminopeptidase</fullName>
        <shortName evidence="8">LAP</shortName>
        <ecNumber evidence="8">3.4.11.10</ecNumber>
    </alternativeName>
    <alternativeName>
        <fullName evidence="8">Leucyl aminopeptidase</fullName>
    </alternativeName>
</protein>
<comment type="catalytic activity">
    <reaction evidence="2 8">
        <text>Release of an N-terminal amino acid, preferentially leucine, but not glutamic or aspartic acids.</text>
        <dbReference type="EC" id="3.4.11.10"/>
    </reaction>
</comment>
<dbReference type="PANTHER" id="PTHR11963">
    <property type="entry name" value="LEUCINE AMINOPEPTIDASE-RELATED"/>
    <property type="match status" value="1"/>
</dbReference>
<dbReference type="PANTHER" id="PTHR11963:SF23">
    <property type="entry name" value="CYTOSOL AMINOPEPTIDASE"/>
    <property type="match status" value="1"/>
</dbReference>
<feature type="binding site" evidence="8">
    <location>
        <position position="301"/>
    </location>
    <ligand>
        <name>Mn(2+)</name>
        <dbReference type="ChEBI" id="CHEBI:29035"/>
        <label>2</label>
    </ligand>
</feature>
<dbReference type="eggNOG" id="COG0260">
    <property type="taxonomic scope" value="Bacteria"/>
</dbReference>
<dbReference type="NCBIfam" id="NF002073">
    <property type="entry name" value="PRK00913.1-2"/>
    <property type="match status" value="1"/>
</dbReference>
<feature type="active site" evidence="8">
    <location>
        <position position="229"/>
    </location>
</feature>
<dbReference type="Gene3D" id="3.40.630.10">
    <property type="entry name" value="Zn peptidases"/>
    <property type="match status" value="1"/>
</dbReference>